<keyword evidence="4" id="KW-1185">Reference proteome</keyword>
<evidence type="ECO:0000313" key="4">
    <source>
        <dbReference type="Proteomes" id="UP001499990"/>
    </source>
</evidence>
<feature type="compositionally biased region" description="Low complexity" evidence="1">
    <location>
        <begin position="165"/>
        <end position="197"/>
    </location>
</feature>
<dbReference type="Proteomes" id="UP001499990">
    <property type="component" value="Unassembled WGS sequence"/>
</dbReference>
<proteinExistence type="predicted"/>
<dbReference type="EMBL" id="BAAAYL010000001">
    <property type="protein sequence ID" value="GAA3372054.1"/>
    <property type="molecule type" value="Genomic_DNA"/>
</dbReference>
<sequence>MDSPREDSHFESSPDPQDMTVELDGIGRQLSDPATLGLPTDRPMGSVEGTTTTVAPVADPGPDGSEGPVFVDTSGRRQRKLRRLGWFFGFAFACYGIVLVATLLGGNSSAPWLLIPGESDDKKAGTVKVSSDPTAPASPSVTKDGGPIPGAGSPLPTDSRGSTVPSPAGSGSADGSAPLGPGASATSPKPKPSGGTVVPPPDPVGSPTQPATGGPDPEPSSPNPTDTAPEPSSDPTAPSGESA</sequence>
<keyword evidence="2" id="KW-0812">Transmembrane</keyword>
<name>A0ABP6SAC3_9ACTN</name>
<feature type="compositionally biased region" description="Polar residues" evidence="1">
    <location>
        <begin position="128"/>
        <end position="141"/>
    </location>
</feature>
<protein>
    <recommendedName>
        <fullName evidence="5">Translation initiation factor IF-2</fullName>
    </recommendedName>
</protein>
<evidence type="ECO:0000256" key="2">
    <source>
        <dbReference type="SAM" id="Phobius"/>
    </source>
</evidence>
<evidence type="ECO:0008006" key="5">
    <source>
        <dbReference type="Google" id="ProtNLM"/>
    </source>
</evidence>
<feature type="region of interest" description="Disordered" evidence="1">
    <location>
        <begin position="117"/>
        <end position="243"/>
    </location>
</feature>
<feature type="compositionally biased region" description="Basic and acidic residues" evidence="1">
    <location>
        <begin position="1"/>
        <end position="12"/>
    </location>
</feature>
<evidence type="ECO:0000256" key="1">
    <source>
        <dbReference type="SAM" id="MobiDB-lite"/>
    </source>
</evidence>
<feature type="compositionally biased region" description="Polar residues" evidence="1">
    <location>
        <begin position="233"/>
        <end position="243"/>
    </location>
</feature>
<comment type="caution">
    <text evidence="3">The sequence shown here is derived from an EMBL/GenBank/DDBJ whole genome shotgun (WGS) entry which is preliminary data.</text>
</comment>
<organism evidence="3 4">
    <name type="scientific">Streptomyces sannanensis</name>
    <dbReference type="NCBI Taxonomy" id="285536"/>
    <lineage>
        <taxon>Bacteria</taxon>
        <taxon>Bacillati</taxon>
        <taxon>Actinomycetota</taxon>
        <taxon>Actinomycetes</taxon>
        <taxon>Kitasatosporales</taxon>
        <taxon>Streptomycetaceae</taxon>
        <taxon>Streptomyces</taxon>
    </lineage>
</organism>
<keyword evidence="2" id="KW-0472">Membrane</keyword>
<gene>
    <name evidence="3" type="ORF">GCM10020367_25470</name>
</gene>
<accession>A0ABP6SAC3</accession>
<keyword evidence="2" id="KW-1133">Transmembrane helix</keyword>
<reference evidence="4" key="1">
    <citation type="journal article" date="2019" name="Int. J. Syst. Evol. Microbiol.">
        <title>The Global Catalogue of Microorganisms (GCM) 10K type strain sequencing project: providing services to taxonomists for standard genome sequencing and annotation.</title>
        <authorList>
            <consortium name="The Broad Institute Genomics Platform"/>
            <consortium name="The Broad Institute Genome Sequencing Center for Infectious Disease"/>
            <person name="Wu L."/>
            <person name="Ma J."/>
        </authorList>
    </citation>
    <scope>NUCLEOTIDE SEQUENCE [LARGE SCALE GENOMIC DNA]</scope>
    <source>
        <strain evidence="4">JCM 9651</strain>
    </source>
</reference>
<feature type="region of interest" description="Disordered" evidence="1">
    <location>
        <begin position="1"/>
        <end position="70"/>
    </location>
</feature>
<feature type="transmembrane region" description="Helical" evidence="2">
    <location>
        <begin position="84"/>
        <end position="106"/>
    </location>
</feature>
<evidence type="ECO:0000313" key="3">
    <source>
        <dbReference type="EMBL" id="GAA3372054.1"/>
    </source>
</evidence>